<gene>
    <name evidence="1" type="ORF">PG993_003290</name>
</gene>
<sequence length="93" mass="10234">MAEHEDGMEVIFASRMDIMLDEVIGVTEAGDSTLTVDPDGNQYRLLTNPPYSGPVMRLFPELAVLVVNPRPRRTTAAEMMEGLDNTASDTIVH</sequence>
<organism evidence="1 2">
    <name type="scientific">Apiospora rasikravindrae</name>
    <dbReference type="NCBI Taxonomy" id="990691"/>
    <lineage>
        <taxon>Eukaryota</taxon>
        <taxon>Fungi</taxon>
        <taxon>Dikarya</taxon>
        <taxon>Ascomycota</taxon>
        <taxon>Pezizomycotina</taxon>
        <taxon>Sordariomycetes</taxon>
        <taxon>Xylariomycetidae</taxon>
        <taxon>Amphisphaeriales</taxon>
        <taxon>Apiosporaceae</taxon>
        <taxon>Apiospora</taxon>
    </lineage>
</organism>
<dbReference type="EMBL" id="JAQQWK010000002">
    <property type="protein sequence ID" value="KAK8051905.1"/>
    <property type="molecule type" value="Genomic_DNA"/>
</dbReference>
<comment type="caution">
    <text evidence="1">The sequence shown here is derived from an EMBL/GenBank/DDBJ whole genome shotgun (WGS) entry which is preliminary data.</text>
</comment>
<proteinExistence type="predicted"/>
<evidence type="ECO:0000313" key="1">
    <source>
        <dbReference type="EMBL" id="KAK8051905.1"/>
    </source>
</evidence>
<dbReference type="Proteomes" id="UP001444661">
    <property type="component" value="Unassembled WGS sequence"/>
</dbReference>
<keyword evidence="2" id="KW-1185">Reference proteome</keyword>
<reference evidence="1 2" key="1">
    <citation type="submission" date="2023-01" db="EMBL/GenBank/DDBJ databases">
        <title>Analysis of 21 Apiospora genomes using comparative genomics revels a genus with tremendous synthesis potential of carbohydrate active enzymes and secondary metabolites.</title>
        <authorList>
            <person name="Sorensen T."/>
        </authorList>
    </citation>
    <scope>NUCLEOTIDE SEQUENCE [LARGE SCALE GENOMIC DNA]</scope>
    <source>
        <strain evidence="1 2">CBS 33761</strain>
    </source>
</reference>
<accession>A0ABR1U1E6</accession>
<protein>
    <submittedName>
        <fullName evidence="1">Uncharacterized protein</fullName>
    </submittedName>
</protein>
<name>A0ABR1U1E6_9PEZI</name>
<evidence type="ECO:0000313" key="2">
    <source>
        <dbReference type="Proteomes" id="UP001444661"/>
    </source>
</evidence>